<dbReference type="PANTHER" id="PTHR46411:SF2">
    <property type="entry name" value="AAA+ ATPASE DOMAIN-CONTAINING PROTEIN"/>
    <property type="match status" value="1"/>
</dbReference>
<dbReference type="CDD" id="cd19481">
    <property type="entry name" value="RecA-like_protease"/>
    <property type="match status" value="1"/>
</dbReference>
<feature type="domain" description="AAA+ ATPase" evidence="2">
    <location>
        <begin position="702"/>
        <end position="829"/>
    </location>
</feature>
<dbReference type="SMART" id="SM00382">
    <property type="entry name" value="AAA"/>
    <property type="match status" value="1"/>
</dbReference>
<dbReference type="InterPro" id="IPR003959">
    <property type="entry name" value="ATPase_AAA_core"/>
</dbReference>
<sequence>MQDEILYTISKDHTRQASQTEDLSLLLPEKPATGAPDKEERRSDQESSSILRADPTQGDREHSQERTAVSAAIERQLTDSDVESSTSRPNRFLRRRENRSRAPSPASGRFNYYKRDDRTSQVSSPESHLRTATPMRIMESAREDMNTLFGDSSLQRRTTEAAPTGVKRRIDSTAILFENHPKRPDHGMVSRNIFSKTADMIAGDPADAKALDQRISELRSEIKALEELRRQQIPQEWRVIYRVYRTQPKDTSSSGAKVVAYHYLDQPRWYGGIEQHEPLAGTEPILDMDSYLDRHSELAFVVFRDYGKERHDGSHFSTVGEAHYRSPEEGYPLPFKESTIFIYPELVDAVDRFLQLLPSNNGISFPHEKTWPRELQAPYLAIYHYWEKFNSVLDWVPERARRPWKMFVDYIEKGFSSEYSQVDSQFQQGLVCPRFMKYLIKPGDILYFPGHAVVEAVQVVSQLHKSESQYVDNVISQDWQGMENENDIPVVEFRQRSRRRLLWPIEVIFWSFDISFKRERQRQILDMFVDVDEKIPIVSLPLYPLQFASPCIKRRILDRGISLWKCRNRRYVEYSKDAEIYAWSSVKSRYMIDPVTYQRMHGNKVPEEALLSLSDLSAQVLQKDQCPDYPFPMLLPRTVRGYNFTEKIWVDLEVDHISDVQWNTQAFKSLVTDEQTKDLLEALVKNQLSIETSTDLIAGKGNGLIILLHGGPGTGKTYTAESVADYARKPLYRVTCGDIGTKPVDVEKYLETVLRLGRTWGCVVLLDEADIFLEERTLSDLDRNALVSVFLRVLEYYNGILILTSNRVGHFDEAFRSRIQLALHYESLSREQRHQIWSNFIKHLHNSDSCKMDFDDLVLHINDLSMYEMNGRQIRNAITTSRQLAEFKKKDLNYDIIKKVIGVTGRFDRYLQSVKQLETVKEGTLDDTIAREAGMR</sequence>
<dbReference type="InterPro" id="IPR027417">
    <property type="entry name" value="P-loop_NTPase"/>
</dbReference>
<evidence type="ECO:0000313" key="3">
    <source>
        <dbReference type="EMBL" id="OJZ81262.1"/>
    </source>
</evidence>
<evidence type="ECO:0000259" key="2">
    <source>
        <dbReference type="SMART" id="SM00382"/>
    </source>
</evidence>
<feature type="compositionally biased region" description="Basic and acidic residues" evidence="1">
    <location>
        <begin position="36"/>
        <end position="45"/>
    </location>
</feature>
<proteinExistence type="predicted"/>
<dbReference type="InterPro" id="IPR003593">
    <property type="entry name" value="AAA+_ATPase"/>
</dbReference>
<dbReference type="OrthoDB" id="10042665at2759"/>
<dbReference type="InterPro" id="IPR056599">
    <property type="entry name" value="AAA_lid_fung"/>
</dbReference>
<accession>A0A1M3T3D1</accession>
<dbReference type="GO" id="GO:0005524">
    <property type="term" value="F:ATP binding"/>
    <property type="evidence" value="ECO:0007669"/>
    <property type="project" value="InterPro"/>
</dbReference>
<dbReference type="VEuPathDB" id="FungiDB:ASPFODRAFT_52314"/>
<dbReference type="Pfam" id="PF23232">
    <property type="entry name" value="AAA_lid_13"/>
    <property type="match status" value="1"/>
</dbReference>
<dbReference type="Pfam" id="PF00004">
    <property type="entry name" value="AAA"/>
    <property type="match status" value="1"/>
</dbReference>
<dbReference type="EMBL" id="KV878251">
    <property type="protein sequence ID" value="OJZ81262.1"/>
    <property type="molecule type" value="Genomic_DNA"/>
</dbReference>
<evidence type="ECO:0000256" key="1">
    <source>
        <dbReference type="SAM" id="MobiDB-lite"/>
    </source>
</evidence>
<name>A0A1M3T3D1_ASPLC</name>
<dbReference type="PANTHER" id="PTHR46411">
    <property type="entry name" value="FAMILY ATPASE, PUTATIVE-RELATED"/>
    <property type="match status" value="1"/>
</dbReference>
<evidence type="ECO:0000313" key="4">
    <source>
        <dbReference type="Proteomes" id="UP000184063"/>
    </source>
</evidence>
<reference evidence="4" key="1">
    <citation type="journal article" date="2017" name="Genome Biol.">
        <title>Comparative genomics reveals high biological diversity and specific adaptations in the industrially and medically important fungal genus Aspergillus.</title>
        <authorList>
            <person name="de Vries R.P."/>
            <person name="Riley R."/>
            <person name="Wiebenga A."/>
            <person name="Aguilar-Osorio G."/>
            <person name="Amillis S."/>
            <person name="Uchima C.A."/>
            <person name="Anderluh G."/>
            <person name="Asadollahi M."/>
            <person name="Askin M."/>
            <person name="Barry K."/>
            <person name="Battaglia E."/>
            <person name="Bayram O."/>
            <person name="Benocci T."/>
            <person name="Braus-Stromeyer S.A."/>
            <person name="Caldana C."/>
            <person name="Canovas D."/>
            <person name="Cerqueira G.C."/>
            <person name="Chen F."/>
            <person name="Chen W."/>
            <person name="Choi C."/>
            <person name="Clum A."/>
            <person name="Dos Santos R.A."/>
            <person name="Damasio A.R."/>
            <person name="Diallinas G."/>
            <person name="Emri T."/>
            <person name="Fekete E."/>
            <person name="Flipphi M."/>
            <person name="Freyberg S."/>
            <person name="Gallo A."/>
            <person name="Gournas C."/>
            <person name="Habgood R."/>
            <person name="Hainaut M."/>
            <person name="Harispe M.L."/>
            <person name="Henrissat B."/>
            <person name="Hilden K.S."/>
            <person name="Hope R."/>
            <person name="Hossain A."/>
            <person name="Karabika E."/>
            <person name="Karaffa L."/>
            <person name="Karanyi Z."/>
            <person name="Krasevec N."/>
            <person name="Kuo A."/>
            <person name="Kusch H."/>
            <person name="LaButti K."/>
            <person name="Lagendijk E.L."/>
            <person name="Lapidus A."/>
            <person name="Levasseur A."/>
            <person name="Lindquist E."/>
            <person name="Lipzen A."/>
            <person name="Logrieco A.F."/>
            <person name="MacCabe A."/>
            <person name="Maekelae M.R."/>
            <person name="Malavazi I."/>
            <person name="Melin P."/>
            <person name="Meyer V."/>
            <person name="Mielnichuk N."/>
            <person name="Miskei M."/>
            <person name="Molnar A.P."/>
            <person name="Mule G."/>
            <person name="Ngan C.Y."/>
            <person name="Orejas M."/>
            <person name="Orosz E."/>
            <person name="Ouedraogo J.P."/>
            <person name="Overkamp K.M."/>
            <person name="Park H.-S."/>
            <person name="Perrone G."/>
            <person name="Piumi F."/>
            <person name="Punt P.J."/>
            <person name="Ram A.F."/>
            <person name="Ramon A."/>
            <person name="Rauscher S."/>
            <person name="Record E."/>
            <person name="Riano-Pachon D.M."/>
            <person name="Robert V."/>
            <person name="Roehrig J."/>
            <person name="Ruller R."/>
            <person name="Salamov A."/>
            <person name="Salih N.S."/>
            <person name="Samson R.A."/>
            <person name="Sandor E."/>
            <person name="Sanguinetti M."/>
            <person name="Schuetze T."/>
            <person name="Sepcic K."/>
            <person name="Shelest E."/>
            <person name="Sherlock G."/>
            <person name="Sophianopoulou V."/>
            <person name="Squina F.M."/>
            <person name="Sun H."/>
            <person name="Susca A."/>
            <person name="Todd R.B."/>
            <person name="Tsang A."/>
            <person name="Unkles S.E."/>
            <person name="van de Wiele N."/>
            <person name="van Rossen-Uffink D."/>
            <person name="Oliveira J.V."/>
            <person name="Vesth T.C."/>
            <person name="Visser J."/>
            <person name="Yu J.-H."/>
            <person name="Zhou M."/>
            <person name="Andersen M.R."/>
            <person name="Archer D.B."/>
            <person name="Baker S.E."/>
            <person name="Benoit I."/>
            <person name="Brakhage A.A."/>
            <person name="Braus G.H."/>
            <person name="Fischer R."/>
            <person name="Frisvad J.C."/>
            <person name="Goldman G.H."/>
            <person name="Houbraken J."/>
            <person name="Oakley B."/>
            <person name="Pocsi I."/>
            <person name="Scazzocchio C."/>
            <person name="Seiboth B."/>
            <person name="vanKuyk P.A."/>
            <person name="Wortman J."/>
            <person name="Dyer P.S."/>
            <person name="Grigoriev I.V."/>
        </authorList>
    </citation>
    <scope>NUCLEOTIDE SEQUENCE [LARGE SCALE GENOMIC DNA]</scope>
    <source>
        <strain evidence="4">CBS 106.47</strain>
    </source>
</reference>
<dbReference type="AlphaFoldDB" id="A0A1M3T3D1"/>
<organism evidence="3 4">
    <name type="scientific">Aspergillus luchuensis (strain CBS 106.47)</name>
    <dbReference type="NCBI Taxonomy" id="1137211"/>
    <lineage>
        <taxon>Eukaryota</taxon>
        <taxon>Fungi</taxon>
        <taxon>Dikarya</taxon>
        <taxon>Ascomycota</taxon>
        <taxon>Pezizomycotina</taxon>
        <taxon>Eurotiomycetes</taxon>
        <taxon>Eurotiomycetidae</taxon>
        <taxon>Eurotiales</taxon>
        <taxon>Aspergillaceae</taxon>
        <taxon>Aspergillus</taxon>
        <taxon>Aspergillus subgen. Circumdati</taxon>
    </lineage>
</organism>
<dbReference type="GO" id="GO:0016887">
    <property type="term" value="F:ATP hydrolysis activity"/>
    <property type="evidence" value="ECO:0007669"/>
    <property type="project" value="InterPro"/>
</dbReference>
<gene>
    <name evidence="3" type="ORF">ASPFODRAFT_52314</name>
</gene>
<feature type="region of interest" description="Disordered" evidence="1">
    <location>
        <begin position="1"/>
        <end position="134"/>
    </location>
</feature>
<dbReference type="Proteomes" id="UP000184063">
    <property type="component" value="Unassembled WGS sequence"/>
</dbReference>
<dbReference type="Gene3D" id="3.40.50.300">
    <property type="entry name" value="P-loop containing nucleotide triphosphate hydrolases"/>
    <property type="match status" value="1"/>
</dbReference>
<dbReference type="SUPFAM" id="SSF52540">
    <property type="entry name" value="P-loop containing nucleoside triphosphate hydrolases"/>
    <property type="match status" value="1"/>
</dbReference>
<protein>
    <recommendedName>
        <fullName evidence="2">AAA+ ATPase domain-containing protein</fullName>
    </recommendedName>
</protein>